<evidence type="ECO:0000313" key="2">
    <source>
        <dbReference type="Proteomes" id="UP001501237"/>
    </source>
</evidence>
<keyword evidence="1" id="KW-0489">Methyltransferase</keyword>
<dbReference type="RefSeq" id="WP_344834119.1">
    <property type="nucleotide sequence ID" value="NZ_BAAAUV010000017.1"/>
</dbReference>
<proteinExistence type="predicted"/>
<gene>
    <name evidence="1" type="ORF">GCM10010468_56290</name>
</gene>
<dbReference type="PANTHER" id="PTHR43861">
    <property type="entry name" value="TRANS-ACONITATE 2-METHYLTRANSFERASE-RELATED"/>
    <property type="match status" value="1"/>
</dbReference>
<organism evidence="1 2">
    <name type="scientific">Actinocorallia longicatena</name>
    <dbReference type="NCBI Taxonomy" id="111803"/>
    <lineage>
        <taxon>Bacteria</taxon>
        <taxon>Bacillati</taxon>
        <taxon>Actinomycetota</taxon>
        <taxon>Actinomycetes</taxon>
        <taxon>Streptosporangiales</taxon>
        <taxon>Thermomonosporaceae</taxon>
        <taxon>Actinocorallia</taxon>
    </lineage>
</organism>
<dbReference type="EMBL" id="BAAAUV010000017">
    <property type="protein sequence ID" value="GAA3227458.1"/>
    <property type="molecule type" value="Genomic_DNA"/>
</dbReference>
<keyword evidence="2" id="KW-1185">Reference proteome</keyword>
<reference evidence="2" key="1">
    <citation type="journal article" date="2019" name="Int. J. Syst. Evol. Microbiol.">
        <title>The Global Catalogue of Microorganisms (GCM) 10K type strain sequencing project: providing services to taxonomists for standard genome sequencing and annotation.</title>
        <authorList>
            <consortium name="The Broad Institute Genomics Platform"/>
            <consortium name="The Broad Institute Genome Sequencing Center for Infectious Disease"/>
            <person name="Wu L."/>
            <person name="Ma J."/>
        </authorList>
    </citation>
    <scope>NUCLEOTIDE SEQUENCE [LARGE SCALE GENOMIC DNA]</scope>
    <source>
        <strain evidence="2">JCM 9377</strain>
    </source>
</reference>
<keyword evidence="1" id="KW-0808">Transferase</keyword>
<dbReference type="InterPro" id="IPR029063">
    <property type="entry name" value="SAM-dependent_MTases_sf"/>
</dbReference>
<dbReference type="CDD" id="cd02440">
    <property type="entry name" value="AdoMet_MTases"/>
    <property type="match status" value="1"/>
</dbReference>
<protein>
    <submittedName>
        <fullName evidence="1">Class I SAM-dependent methyltransferase</fullName>
    </submittedName>
</protein>
<dbReference type="GO" id="GO:0008168">
    <property type="term" value="F:methyltransferase activity"/>
    <property type="evidence" value="ECO:0007669"/>
    <property type="project" value="UniProtKB-KW"/>
</dbReference>
<accession>A0ABP6QFW4</accession>
<sequence>MQATEIRKLAELEDRHWWYRERRSLLARQLRRLGPPSTALDIGAAGGGNTRVLRDHGWSAVAVDYSPEAVELALGRGLDARWADARELPIESASMSLVVAFDVLEHIEEDHLVAEEIVRVLRPGGTALIAVPCDMALWSAHDDAVGHVRRYTRASLIDVAEKAGLTVDKVWSWNVLLRPVAARRRRTSEGSDLDHVPAPLNLALSAIIAAERYLPVKNAPGISLIMRATRKD</sequence>
<dbReference type="Gene3D" id="3.40.50.150">
    <property type="entry name" value="Vaccinia Virus protein VP39"/>
    <property type="match status" value="1"/>
</dbReference>
<name>A0ABP6QFW4_9ACTN</name>
<evidence type="ECO:0000313" key="1">
    <source>
        <dbReference type="EMBL" id="GAA3227458.1"/>
    </source>
</evidence>
<dbReference type="SUPFAM" id="SSF53335">
    <property type="entry name" value="S-adenosyl-L-methionine-dependent methyltransferases"/>
    <property type="match status" value="1"/>
</dbReference>
<comment type="caution">
    <text evidence="1">The sequence shown here is derived from an EMBL/GenBank/DDBJ whole genome shotgun (WGS) entry which is preliminary data.</text>
</comment>
<dbReference type="Pfam" id="PF13489">
    <property type="entry name" value="Methyltransf_23"/>
    <property type="match status" value="1"/>
</dbReference>
<dbReference type="Proteomes" id="UP001501237">
    <property type="component" value="Unassembled WGS sequence"/>
</dbReference>
<dbReference type="GO" id="GO:0032259">
    <property type="term" value="P:methylation"/>
    <property type="evidence" value="ECO:0007669"/>
    <property type="project" value="UniProtKB-KW"/>
</dbReference>